<keyword evidence="3" id="KW-1185">Reference proteome</keyword>
<dbReference type="RefSeq" id="WP_210660178.1">
    <property type="nucleotide sequence ID" value="NZ_JAGKQQ010000001.1"/>
</dbReference>
<protein>
    <submittedName>
        <fullName evidence="2">Uncharacterized protein</fullName>
    </submittedName>
</protein>
<comment type="caution">
    <text evidence="2">The sequence shown here is derived from an EMBL/GenBank/DDBJ whole genome shotgun (WGS) entry which is preliminary data.</text>
</comment>
<evidence type="ECO:0000256" key="1">
    <source>
        <dbReference type="SAM" id="Phobius"/>
    </source>
</evidence>
<keyword evidence="1" id="KW-0812">Transmembrane</keyword>
<keyword evidence="1" id="KW-1133">Transmembrane helix</keyword>
<proteinExistence type="predicted"/>
<organism evidence="2 3">
    <name type="scientific">Gemmata palustris</name>
    <dbReference type="NCBI Taxonomy" id="2822762"/>
    <lineage>
        <taxon>Bacteria</taxon>
        <taxon>Pseudomonadati</taxon>
        <taxon>Planctomycetota</taxon>
        <taxon>Planctomycetia</taxon>
        <taxon>Gemmatales</taxon>
        <taxon>Gemmataceae</taxon>
        <taxon>Gemmata</taxon>
    </lineage>
</organism>
<dbReference type="EMBL" id="JAGKQQ010000001">
    <property type="protein sequence ID" value="MBP3959508.1"/>
    <property type="molecule type" value="Genomic_DNA"/>
</dbReference>
<name>A0ABS5C0S3_9BACT</name>
<reference evidence="2 3" key="1">
    <citation type="submission" date="2021-04" db="EMBL/GenBank/DDBJ databases">
        <authorList>
            <person name="Ivanova A."/>
        </authorList>
    </citation>
    <scope>NUCLEOTIDE SEQUENCE [LARGE SCALE GENOMIC DNA]</scope>
    <source>
        <strain evidence="2 3">G18</strain>
    </source>
</reference>
<gene>
    <name evidence="2" type="ORF">J8F10_30050</name>
</gene>
<dbReference type="Proteomes" id="UP000676565">
    <property type="component" value="Unassembled WGS sequence"/>
</dbReference>
<feature type="transmembrane region" description="Helical" evidence="1">
    <location>
        <begin position="31"/>
        <end position="52"/>
    </location>
</feature>
<keyword evidence="1" id="KW-0472">Membrane</keyword>
<accession>A0ABS5C0S3</accession>
<evidence type="ECO:0000313" key="3">
    <source>
        <dbReference type="Proteomes" id="UP000676565"/>
    </source>
</evidence>
<sequence length="67" mass="6966">MNRFEVANLTCLAVLVAAAIAGATAGGWPWWATLLAAAGAFFGGGLLVERIVPGTRLLRWLGWGGPE</sequence>
<evidence type="ECO:0000313" key="2">
    <source>
        <dbReference type="EMBL" id="MBP3959508.1"/>
    </source>
</evidence>